<organism evidence="3 5">
    <name type="scientific">Pyrenophora tritici-repentis</name>
    <dbReference type="NCBI Taxonomy" id="45151"/>
    <lineage>
        <taxon>Eukaryota</taxon>
        <taxon>Fungi</taxon>
        <taxon>Dikarya</taxon>
        <taxon>Ascomycota</taxon>
        <taxon>Pezizomycotina</taxon>
        <taxon>Dothideomycetes</taxon>
        <taxon>Pleosporomycetidae</taxon>
        <taxon>Pleosporales</taxon>
        <taxon>Pleosporineae</taxon>
        <taxon>Pleosporaceae</taxon>
        <taxon>Pyrenophora</taxon>
    </lineage>
</organism>
<evidence type="ECO:0000256" key="1">
    <source>
        <dbReference type="SAM" id="MobiDB-lite"/>
    </source>
</evidence>
<dbReference type="AlphaFoldDB" id="A0A2W1H0C9"/>
<dbReference type="EMBL" id="NQIK02000002">
    <property type="protein sequence ID" value="KAF7574122.1"/>
    <property type="molecule type" value="Genomic_DNA"/>
</dbReference>
<reference evidence="6" key="4">
    <citation type="journal article" date="2022" name="Microb. Genom.">
        <title>A global pangenome for the wheat fungal pathogen Pyrenophora tritici-repentis and prediction of effector protein structural homology.</title>
        <authorList>
            <person name="Moolhuijzen P.M."/>
            <person name="See P.T."/>
            <person name="Shi G."/>
            <person name="Powell H.R."/>
            <person name="Cockram J."/>
            <person name="Jorgensen L.N."/>
            <person name="Benslimane H."/>
            <person name="Strelkov S.E."/>
            <person name="Turner J."/>
            <person name="Liu Z."/>
            <person name="Moffat C.S."/>
        </authorList>
    </citation>
    <scope>NUCLEOTIDE SEQUENCE [LARGE SCALE GENOMIC DNA]</scope>
</reference>
<proteinExistence type="predicted"/>
<feature type="domain" description="JmjC" evidence="2">
    <location>
        <begin position="230"/>
        <end position="397"/>
    </location>
</feature>
<evidence type="ECO:0000313" key="4">
    <source>
        <dbReference type="EMBL" id="KAI1508924.1"/>
    </source>
</evidence>
<accession>A0A2W1H0C9</accession>
<dbReference type="Proteomes" id="UP000249757">
    <property type="component" value="Unassembled WGS sequence"/>
</dbReference>
<protein>
    <recommendedName>
        <fullName evidence="2">JmjC domain-containing protein</fullName>
    </recommendedName>
</protein>
<evidence type="ECO:0000313" key="5">
    <source>
        <dbReference type="Proteomes" id="UP000245464"/>
    </source>
</evidence>
<dbReference type="Proteomes" id="UP000245464">
    <property type="component" value="Chromosome 2"/>
</dbReference>
<reference evidence="3" key="1">
    <citation type="journal article" date="2018" name="BMC Genomics">
        <title>Comparative genomics of the wheat fungal pathogen Pyrenophora tritici-repentis reveals chromosomal variations and genome plasticity.</title>
        <authorList>
            <person name="Moolhuijzen P."/>
            <person name="See P.T."/>
            <person name="Hane J.K."/>
            <person name="Shi G."/>
            <person name="Liu Z."/>
            <person name="Oliver R.P."/>
            <person name="Moffat C.S."/>
        </authorList>
    </citation>
    <scope>NUCLEOTIDE SEQUENCE [LARGE SCALE GENOMIC DNA]</scope>
    <source>
        <strain evidence="3">M4</strain>
    </source>
</reference>
<evidence type="ECO:0000313" key="6">
    <source>
        <dbReference type="Proteomes" id="UP000249757"/>
    </source>
</evidence>
<reference evidence="4" key="3">
    <citation type="journal article" date="2022" name="bioRxiv">
        <title>A global pangenome for the wheat fungal pathogen Pyrenophora tritici-repentis and prediction of effector protein structural homology.</title>
        <authorList>
            <person name="Moolhuijzen P."/>
            <person name="See P.T."/>
            <person name="Shi G."/>
            <person name="Powell H.R."/>
            <person name="Cockram J."/>
            <person name="Jorgensen L.N."/>
            <person name="Benslimane H."/>
            <person name="Strelkov S.E."/>
            <person name="Turner J."/>
            <person name="Liu Z."/>
            <person name="Moffat C.S."/>
        </authorList>
    </citation>
    <scope>NUCLEOTIDE SEQUENCE</scope>
    <source>
        <strain evidence="4">86-124</strain>
    </source>
</reference>
<dbReference type="PROSITE" id="PS51184">
    <property type="entry name" value="JMJC"/>
    <property type="match status" value="1"/>
</dbReference>
<keyword evidence="6" id="KW-1185">Reference proteome</keyword>
<name>A0A2W1H0C9_9PLEO</name>
<gene>
    <name evidence="4" type="ORF">Ptr86124_012223</name>
    <name evidence="3" type="ORF">PtrM4_057450</name>
</gene>
<dbReference type="InterPro" id="IPR003347">
    <property type="entry name" value="JmjC_dom"/>
</dbReference>
<feature type="compositionally biased region" description="Basic and acidic residues" evidence="1">
    <location>
        <begin position="37"/>
        <end position="54"/>
    </location>
</feature>
<comment type="caution">
    <text evidence="3">The sequence shown here is derived from an EMBL/GenBank/DDBJ whole genome shotgun (WGS) entry which is preliminary data.</text>
</comment>
<dbReference type="SUPFAM" id="SSF51197">
    <property type="entry name" value="Clavaminate synthase-like"/>
    <property type="match status" value="1"/>
</dbReference>
<feature type="region of interest" description="Disordered" evidence="1">
    <location>
        <begin position="1"/>
        <end position="54"/>
    </location>
</feature>
<reference evidence="4" key="2">
    <citation type="submission" date="2021-05" db="EMBL/GenBank/DDBJ databases">
        <authorList>
            <person name="Moolhuijzen P.M."/>
            <person name="Moffat C.S."/>
        </authorList>
    </citation>
    <scope>NUCLEOTIDE SEQUENCE</scope>
    <source>
        <strain evidence="4">86-124</strain>
    </source>
</reference>
<dbReference type="EMBL" id="NRDI02000023">
    <property type="protein sequence ID" value="KAI1508924.1"/>
    <property type="molecule type" value="Genomic_DNA"/>
</dbReference>
<evidence type="ECO:0000313" key="3">
    <source>
        <dbReference type="EMBL" id="KAF7574122.1"/>
    </source>
</evidence>
<sequence>MRQHQNPPGYKPNQIGGHNATEGLHKKRKTLDEGDQDGNKSEESEVHTDKRARLLETPQLDRAVNDTNVLAAVAQYIGDFPTQAQKALNGTLNYLENVLSKSFNETKSDRIFSLRAKEYKRILENRQDVHPISASDYCNGDSKFREGTIIICTSKQARQLLETCTLSVPLIVPQQFNNALQPRTLLTIDQFRQQLQFRKPIRGKAWIDVQDFSNEEITQKRELDGALQHMDNPELGPINFLNIRTLRENVVPWELQGLADYRVLQEASDCAGVANDNQQGLNFPDSFALWGKQGTWSFPHVDKHGLYTAVLCEQGEKLWFSWSLDDNGLKEWAVARDETYGPKPSGFPILLRSGDLLIQPPGTVHTPASVTNVIMTGYFFWCSRTMNTTARCALLDLKHPNITNEEVQPELGGKLKHLVRASKLKLRPYDWGKQEDLVKFHNLAKVSSAQQPF</sequence>
<evidence type="ECO:0000259" key="2">
    <source>
        <dbReference type="PROSITE" id="PS51184"/>
    </source>
</evidence>